<accession>A0A5N4AT24</accession>
<evidence type="ECO:0000256" key="1">
    <source>
        <dbReference type="SAM" id="SignalP"/>
    </source>
</evidence>
<comment type="caution">
    <text evidence="2">The sequence shown here is derived from an EMBL/GenBank/DDBJ whole genome shotgun (WGS) entry which is preliminary data.</text>
</comment>
<keyword evidence="1" id="KW-0732">Signal</keyword>
<organism evidence="2 3">
    <name type="scientific">Photinus pyralis</name>
    <name type="common">Common eastern firefly</name>
    <name type="synonym">Lampyris pyralis</name>
    <dbReference type="NCBI Taxonomy" id="7054"/>
    <lineage>
        <taxon>Eukaryota</taxon>
        <taxon>Metazoa</taxon>
        <taxon>Ecdysozoa</taxon>
        <taxon>Arthropoda</taxon>
        <taxon>Hexapoda</taxon>
        <taxon>Insecta</taxon>
        <taxon>Pterygota</taxon>
        <taxon>Neoptera</taxon>
        <taxon>Endopterygota</taxon>
        <taxon>Coleoptera</taxon>
        <taxon>Polyphaga</taxon>
        <taxon>Elateriformia</taxon>
        <taxon>Elateroidea</taxon>
        <taxon>Lampyridae</taxon>
        <taxon>Lampyrinae</taxon>
        <taxon>Photinus</taxon>
    </lineage>
</organism>
<sequence>MSFKLVTIYALIAFANAGYLESGLRYAAPAPIAYRSYVSPAVTKTDFIPGSYSSSYRSDVITPRVQYTETPGYSYAVPQPPAIAYAPTVTKVAHLEPIVRALPAIAPAPIARVGYAGAASFALGGHGLGYARALPLAHNGLALGGFARGLPLGHSTYGGYY</sequence>
<dbReference type="InParanoid" id="A0A5N4AT24"/>
<dbReference type="EMBL" id="VVIM01000004">
    <property type="protein sequence ID" value="KAB0800477.1"/>
    <property type="molecule type" value="Genomic_DNA"/>
</dbReference>
<name>A0A5N4AT24_PHOPY</name>
<feature type="signal peptide" evidence="1">
    <location>
        <begin position="1"/>
        <end position="17"/>
    </location>
</feature>
<keyword evidence="3" id="KW-1185">Reference proteome</keyword>
<dbReference type="Proteomes" id="UP000327044">
    <property type="component" value="Unassembled WGS sequence"/>
</dbReference>
<dbReference type="AlphaFoldDB" id="A0A5N4AT24"/>
<evidence type="ECO:0000313" key="2">
    <source>
        <dbReference type="EMBL" id="KAB0800477.1"/>
    </source>
</evidence>
<feature type="chain" id="PRO_5024399625" evidence="1">
    <location>
        <begin position="18"/>
        <end position="161"/>
    </location>
</feature>
<gene>
    <name evidence="2" type="ORF">PPYR_06217</name>
</gene>
<proteinExistence type="predicted"/>
<reference evidence="2 3" key="1">
    <citation type="journal article" date="2018" name="Elife">
        <title>Firefly genomes illuminate parallel origins of bioluminescence in beetles.</title>
        <authorList>
            <person name="Fallon T.R."/>
            <person name="Lower S.E."/>
            <person name="Chang C.H."/>
            <person name="Bessho-Uehara M."/>
            <person name="Martin G.J."/>
            <person name="Bewick A.J."/>
            <person name="Behringer M."/>
            <person name="Debat H.J."/>
            <person name="Wong I."/>
            <person name="Day J.C."/>
            <person name="Suvorov A."/>
            <person name="Silva C.J."/>
            <person name="Stanger-Hall K.F."/>
            <person name="Hall D.W."/>
            <person name="Schmitz R.J."/>
            <person name="Nelson D.R."/>
            <person name="Lewis S.M."/>
            <person name="Shigenobu S."/>
            <person name="Bybee S.M."/>
            <person name="Larracuente A.M."/>
            <person name="Oba Y."/>
            <person name="Weng J.K."/>
        </authorList>
    </citation>
    <scope>NUCLEOTIDE SEQUENCE [LARGE SCALE GENOMIC DNA]</scope>
    <source>
        <strain evidence="2">1611_PpyrPB1</strain>
        <tissue evidence="2">Whole body</tissue>
    </source>
</reference>
<protein>
    <submittedName>
        <fullName evidence="2">Uncharacterized protein</fullName>
    </submittedName>
</protein>
<evidence type="ECO:0000313" key="3">
    <source>
        <dbReference type="Proteomes" id="UP000327044"/>
    </source>
</evidence>